<gene>
    <name evidence="3" type="ORF">SVUK_LOCUS18864</name>
</gene>
<keyword evidence="2" id="KW-1133">Transmembrane helix</keyword>
<feature type="region of interest" description="Disordered" evidence="1">
    <location>
        <begin position="51"/>
        <end position="95"/>
    </location>
</feature>
<evidence type="ECO:0000313" key="4">
    <source>
        <dbReference type="Proteomes" id="UP000270094"/>
    </source>
</evidence>
<evidence type="ECO:0000256" key="2">
    <source>
        <dbReference type="SAM" id="Phobius"/>
    </source>
</evidence>
<dbReference type="EMBL" id="UYYB01125897">
    <property type="protein sequence ID" value="VDM83866.1"/>
    <property type="molecule type" value="Genomic_DNA"/>
</dbReference>
<protein>
    <submittedName>
        <fullName evidence="3">Uncharacterized protein</fullName>
    </submittedName>
</protein>
<dbReference type="Proteomes" id="UP000270094">
    <property type="component" value="Unassembled WGS sequence"/>
</dbReference>
<proteinExistence type="predicted"/>
<keyword evidence="2" id="KW-0472">Membrane</keyword>
<feature type="compositionally biased region" description="Pro residues" evidence="1">
    <location>
        <begin position="53"/>
        <end position="64"/>
    </location>
</feature>
<evidence type="ECO:0000313" key="3">
    <source>
        <dbReference type="EMBL" id="VDM83866.1"/>
    </source>
</evidence>
<keyword evidence="2" id="KW-0812">Transmembrane</keyword>
<organism evidence="3 4">
    <name type="scientific">Strongylus vulgaris</name>
    <name type="common">Blood worm</name>
    <dbReference type="NCBI Taxonomy" id="40348"/>
    <lineage>
        <taxon>Eukaryota</taxon>
        <taxon>Metazoa</taxon>
        <taxon>Ecdysozoa</taxon>
        <taxon>Nematoda</taxon>
        <taxon>Chromadorea</taxon>
        <taxon>Rhabditida</taxon>
        <taxon>Rhabditina</taxon>
        <taxon>Rhabditomorpha</taxon>
        <taxon>Strongyloidea</taxon>
        <taxon>Strongylidae</taxon>
        <taxon>Strongylus</taxon>
    </lineage>
</organism>
<accession>A0A3P7JK56</accession>
<keyword evidence="4" id="KW-1185">Reference proteome</keyword>
<name>A0A3P7JK56_STRVU</name>
<dbReference type="OrthoDB" id="5867250at2759"/>
<evidence type="ECO:0000256" key="1">
    <source>
        <dbReference type="SAM" id="MobiDB-lite"/>
    </source>
</evidence>
<sequence length="95" mass="10229">MVAIQDALDETGTILLYVFDAVVILYFIAFPLTTVIYHPHVHCFQSNLSQEAAPPPAAAPPPSGQPHGTNPAVPPLEPIEYLESPRRPSPISTSV</sequence>
<reference evidence="3 4" key="1">
    <citation type="submission" date="2018-11" db="EMBL/GenBank/DDBJ databases">
        <authorList>
            <consortium name="Pathogen Informatics"/>
        </authorList>
    </citation>
    <scope>NUCLEOTIDE SEQUENCE [LARGE SCALE GENOMIC DNA]</scope>
</reference>
<dbReference type="AlphaFoldDB" id="A0A3P7JK56"/>
<feature type="transmembrane region" description="Helical" evidence="2">
    <location>
        <begin position="14"/>
        <end position="37"/>
    </location>
</feature>